<sequence>MRALLLASMIALGVSPAVALDRTEVTAVRLTISQQMDALKKEDATAAFAIVSPKLKARFTDSKSFMTMVREQFPVIINPQLVSFDDIQQTSYGLTQLLRLVDARGEPWLAFFVMERDKKGRWGVANVVTVRLPSYEA</sequence>
<dbReference type="RefSeq" id="WP_110375393.1">
    <property type="nucleotide sequence ID" value="NZ_CAKNFM010000006.1"/>
</dbReference>
<name>A0A2V3U557_9HYPH</name>
<protein>
    <submittedName>
        <fullName evidence="2">Uncharacterized protein DUF4864</fullName>
    </submittedName>
</protein>
<evidence type="ECO:0000256" key="1">
    <source>
        <dbReference type="SAM" id="SignalP"/>
    </source>
</evidence>
<organism evidence="2 3">
    <name type="scientific">Chelatococcus asaccharovorans</name>
    <dbReference type="NCBI Taxonomy" id="28210"/>
    <lineage>
        <taxon>Bacteria</taxon>
        <taxon>Pseudomonadati</taxon>
        <taxon>Pseudomonadota</taxon>
        <taxon>Alphaproteobacteria</taxon>
        <taxon>Hyphomicrobiales</taxon>
        <taxon>Chelatococcaceae</taxon>
        <taxon>Chelatococcus</taxon>
    </lineage>
</organism>
<evidence type="ECO:0000313" key="3">
    <source>
        <dbReference type="Proteomes" id="UP000248021"/>
    </source>
</evidence>
<comment type="caution">
    <text evidence="2">The sequence shown here is derived from an EMBL/GenBank/DDBJ whole genome shotgun (WGS) entry which is preliminary data.</text>
</comment>
<feature type="signal peptide" evidence="1">
    <location>
        <begin position="1"/>
        <end position="19"/>
    </location>
</feature>
<proteinExistence type="predicted"/>
<dbReference type="Pfam" id="PF16156">
    <property type="entry name" value="DUF4864"/>
    <property type="match status" value="1"/>
</dbReference>
<gene>
    <name evidence="2" type="ORF">C7450_106266</name>
</gene>
<dbReference type="OrthoDB" id="9130422at2"/>
<reference evidence="2 3" key="1">
    <citation type="submission" date="2018-05" db="EMBL/GenBank/DDBJ databases">
        <title>Genomic Encyclopedia of Type Strains, Phase IV (KMG-IV): sequencing the most valuable type-strain genomes for metagenomic binning, comparative biology and taxonomic classification.</title>
        <authorList>
            <person name="Goeker M."/>
        </authorList>
    </citation>
    <scope>NUCLEOTIDE SEQUENCE [LARGE SCALE GENOMIC DNA]</scope>
    <source>
        <strain evidence="2 3">DSM 6462</strain>
    </source>
</reference>
<dbReference type="Proteomes" id="UP000248021">
    <property type="component" value="Unassembled WGS sequence"/>
</dbReference>
<dbReference type="EMBL" id="QJJK01000006">
    <property type="protein sequence ID" value="PXW58090.1"/>
    <property type="molecule type" value="Genomic_DNA"/>
</dbReference>
<feature type="chain" id="PRO_5041164961" evidence="1">
    <location>
        <begin position="20"/>
        <end position="137"/>
    </location>
</feature>
<evidence type="ECO:0000313" key="2">
    <source>
        <dbReference type="EMBL" id="PXW58090.1"/>
    </source>
</evidence>
<dbReference type="InterPro" id="IPR032347">
    <property type="entry name" value="DUF4864"/>
</dbReference>
<dbReference type="AlphaFoldDB" id="A0A2V3U557"/>
<keyword evidence="3" id="KW-1185">Reference proteome</keyword>
<keyword evidence="1" id="KW-0732">Signal</keyword>
<accession>A0A2V3U557</accession>